<evidence type="ECO:0000259" key="2">
    <source>
        <dbReference type="Pfam" id="PF04909"/>
    </source>
</evidence>
<evidence type="ECO:0000313" key="4">
    <source>
        <dbReference type="Proteomes" id="UP001165641"/>
    </source>
</evidence>
<organism evidence="3 4">
    <name type="scientific">Paracoccus onchidii</name>
    <dbReference type="NCBI Taxonomy" id="3017813"/>
    <lineage>
        <taxon>Bacteria</taxon>
        <taxon>Pseudomonadati</taxon>
        <taxon>Pseudomonadota</taxon>
        <taxon>Alphaproteobacteria</taxon>
        <taxon>Rhodobacterales</taxon>
        <taxon>Paracoccaceae</taxon>
        <taxon>Paracoccus</taxon>
    </lineage>
</organism>
<reference evidence="3" key="1">
    <citation type="submission" date="2022-12" db="EMBL/GenBank/DDBJ databases">
        <title>Paracoccus onchidii sp. nov., isolated from a marine invertebrate from the South China Sea.</title>
        <authorList>
            <person name="Xu S."/>
            <person name="Liu Z."/>
            <person name="Xu Y."/>
        </authorList>
    </citation>
    <scope>NUCLEOTIDE SEQUENCE</scope>
    <source>
        <strain evidence="3">Z330</strain>
    </source>
</reference>
<evidence type="ECO:0000256" key="1">
    <source>
        <dbReference type="ARBA" id="ARBA00038310"/>
    </source>
</evidence>
<comment type="caution">
    <text evidence="3">The sequence shown here is derived from an EMBL/GenBank/DDBJ whole genome shotgun (WGS) entry which is preliminary data.</text>
</comment>
<dbReference type="Gene3D" id="3.20.20.140">
    <property type="entry name" value="Metal-dependent hydrolases"/>
    <property type="match status" value="1"/>
</dbReference>
<gene>
    <name evidence="3" type="ORF">PAF17_16635</name>
</gene>
<comment type="similarity">
    <text evidence="1">Belongs to the metallo-dependent hydrolases superfamily.</text>
</comment>
<name>A0ABT4ZIU0_9RHOB</name>
<dbReference type="PANTHER" id="PTHR43569">
    <property type="entry name" value="AMIDOHYDROLASE"/>
    <property type="match status" value="1"/>
</dbReference>
<evidence type="ECO:0000313" key="3">
    <source>
        <dbReference type="EMBL" id="MDB6179119.1"/>
    </source>
</evidence>
<dbReference type="RefSeq" id="WP_271890219.1">
    <property type="nucleotide sequence ID" value="NZ_JAQBIE010000026.1"/>
</dbReference>
<dbReference type="InterPro" id="IPR032466">
    <property type="entry name" value="Metal_Hydrolase"/>
</dbReference>
<dbReference type="InterPro" id="IPR052350">
    <property type="entry name" value="Metallo-dep_Lactonases"/>
</dbReference>
<dbReference type="EMBL" id="JAQBIE010000026">
    <property type="protein sequence ID" value="MDB6179119.1"/>
    <property type="molecule type" value="Genomic_DNA"/>
</dbReference>
<feature type="domain" description="Amidohydrolase-related" evidence="2">
    <location>
        <begin position="6"/>
        <end position="281"/>
    </location>
</feature>
<proteinExistence type="inferred from homology"/>
<keyword evidence="4" id="KW-1185">Reference proteome</keyword>
<dbReference type="Proteomes" id="UP001165641">
    <property type="component" value="Unassembled WGS sequence"/>
</dbReference>
<accession>A0ABT4ZIU0</accession>
<dbReference type="SUPFAM" id="SSF51556">
    <property type="entry name" value="Metallo-dependent hydrolases"/>
    <property type="match status" value="1"/>
</dbReference>
<sequence length="281" mass="30954">MTIPAVDSHVHIWDRTRGETFIAEQQFPALIDKAFMPEDLAPILAATNADSAVLVHGPATVEHAMYCLELCHRHPMFRSVIGWVDLRARDCADQLARQAGDPAFRGVRFTPLLDPEPAKYLQSDAARATCASLRDHGAIVEILAPPIHAAAVGALAAAYPDLNVVLAHFGLPDENPDSFPAWRATMQRLARYPNLHVKLSGLPLAGHRDPGRDQTMTRDHLNVMLDLFAANRLLYASNWPVATAMASPAYWRDLLDQALQDAGIAKAEKAAIYRDNAERLY</sequence>
<dbReference type="Pfam" id="PF04909">
    <property type="entry name" value="Amidohydro_2"/>
    <property type="match status" value="1"/>
</dbReference>
<dbReference type="PANTHER" id="PTHR43569:SF2">
    <property type="entry name" value="AMIDOHYDROLASE-RELATED DOMAIN-CONTAINING PROTEIN"/>
    <property type="match status" value="1"/>
</dbReference>
<dbReference type="InterPro" id="IPR006680">
    <property type="entry name" value="Amidohydro-rel"/>
</dbReference>
<protein>
    <submittedName>
        <fullName evidence="3">Amidohydrolase family protein</fullName>
    </submittedName>
</protein>